<evidence type="ECO:0000313" key="2">
    <source>
        <dbReference type="EMBL" id="MRW89119.1"/>
    </source>
</evidence>
<feature type="transmembrane region" description="Helical" evidence="1">
    <location>
        <begin position="36"/>
        <end position="57"/>
    </location>
</feature>
<accession>A0A6I2KYM9</accession>
<keyword evidence="1" id="KW-0472">Membrane</keyword>
<evidence type="ECO:0000313" key="3">
    <source>
        <dbReference type="Proteomes" id="UP000433309"/>
    </source>
</evidence>
<feature type="transmembrane region" description="Helical" evidence="1">
    <location>
        <begin position="136"/>
        <end position="154"/>
    </location>
</feature>
<dbReference type="RefSeq" id="WP_154373327.1">
    <property type="nucleotide sequence ID" value="NZ_WKJK01000002.1"/>
</dbReference>
<evidence type="ECO:0000256" key="1">
    <source>
        <dbReference type="SAM" id="Phobius"/>
    </source>
</evidence>
<feature type="transmembrane region" description="Helical" evidence="1">
    <location>
        <begin position="196"/>
        <end position="219"/>
    </location>
</feature>
<keyword evidence="1" id="KW-0812">Transmembrane</keyword>
<feature type="transmembrane region" description="Helical" evidence="1">
    <location>
        <begin position="160"/>
        <end position="184"/>
    </location>
</feature>
<reference evidence="2 3" key="1">
    <citation type="submission" date="2019-11" db="EMBL/GenBank/DDBJ databases">
        <title>Novel species isolated from a subtropical stream in China.</title>
        <authorList>
            <person name="Lu H."/>
        </authorList>
    </citation>
    <scope>NUCLEOTIDE SEQUENCE [LARGE SCALE GENOMIC DNA]</scope>
    <source>
        <strain evidence="2 3">FT80W</strain>
    </source>
</reference>
<dbReference type="EMBL" id="WKJK01000002">
    <property type="protein sequence ID" value="MRW89119.1"/>
    <property type="molecule type" value="Genomic_DNA"/>
</dbReference>
<dbReference type="AlphaFoldDB" id="A0A6I2KYM9"/>
<proteinExistence type="predicted"/>
<dbReference type="Proteomes" id="UP000433309">
    <property type="component" value="Unassembled WGS sequence"/>
</dbReference>
<organism evidence="2 3">
    <name type="scientific">Duganella guangzhouensis</name>
    <dbReference type="NCBI Taxonomy" id="2666084"/>
    <lineage>
        <taxon>Bacteria</taxon>
        <taxon>Pseudomonadati</taxon>
        <taxon>Pseudomonadota</taxon>
        <taxon>Betaproteobacteria</taxon>
        <taxon>Burkholderiales</taxon>
        <taxon>Oxalobacteraceae</taxon>
        <taxon>Telluria group</taxon>
        <taxon>Duganella</taxon>
    </lineage>
</organism>
<name>A0A6I2KYM9_9BURK</name>
<keyword evidence="1" id="KW-1133">Transmembrane helix</keyword>
<sequence>MYKRAYAYFILALLIAIGGFYPSFFGRLGQTDPIRMFHGTMATIWLLMLIVQSWLYAHRRLKLHRLIGRLSLVVVPLFLISGFLVLHDMLSGQQRGFVKAFGTLLGFLDLTSILYFAWTYCMAIANRNRIQLHARYMASTATLLLPPALARLMVGLHFPFVTSFISAVHAAYFATELVVAALLVSDSRNGGIRKPYVILLVFTVLQHLSVLITPGITWLNDAARAFGAL</sequence>
<comment type="caution">
    <text evidence="2">The sequence shown here is derived from an EMBL/GenBank/DDBJ whole genome shotgun (WGS) entry which is preliminary data.</text>
</comment>
<feature type="transmembrane region" description="Helical" evidence="1">
    <location>
        <begin position="98"/>
        <end position="124"/>
    </location>
</feature>
<feature type="transmembrane region" description="Helical" evidence="1">
    <location>
        <begin position="66"/>
        <end position="86"/>
    </location>
</feature>
<protein>
    <submittedName>
        <fullName evidence="2">Uncharacterized protein</fullName>
    </submittedName>
</protein>
<keyword evidence="3" id="KW-1185">Reference proteome</keyword>
<gene>
    <name evidence="2" type="ORF">GJ699_03895</name>
</gene>
<feature type="transmembrane region" description="Helical" evidence="1">
    <location>
        <begin position="5"/>
        <end position="24"/>
    </location>
</feature>